<name>A0ABT1CNW4_9HYPH</name>
<evidence type="ECO:0000256" key="1">
    <source>
        <dbReference type="SAM" id="Phobius"/>
    </source>
</evidence>
<comment type="caution">
    <text evidence="3">The sequence shown here is derived from an EMBL/GenBank/DDBJ whole genome shotgun (WGS) entry which is preliminary data.</text>
</comment>
<dbReference type="EMBL" id="JAAAML010000001">
    <property type="protein sequence ID" value="MCO6407076.1"/>
    <property type="molecule type" value="Genomic_DNA"/>
</dbReference>
<protein>
    <submittedName>
        <fullName evidence="3">DUF2892 domain-containing protein</fullName>
    </submittedName>
</protein>
<dbReference type="RefSeq" id="WP_252914530.1">
    <property type="nucleotide sequence ID" value="NZ_CP159480.1"/>
</dbReference>
<reference evidence="3 4" key="1">
    <citation type="submission" date="2020-01" db="EMBL/GenBank/DDBJ databases">
        <title>Genomes of bacteria type strains.</title>
        <authorList>
            <person name="Chen J."/>
            <person name="Zhu S."/>
            <person name="Yang J."/>
        </authorList>
    </citation>
    <scope>NUCLEOTIDE SEQUENCE [LARGE SCALE GENOMIC DNA]</scope>
    <source>
        <strain evidence="3 4">DSM 16655</strain>
    </source>
</reference>
<evidence type="ECO:0000313" key="4">
    <source>
        <dbReference type="Proteomes" id="UP001320715"/>
    </source>
</evidence>
<keyword evidence="1" id="KW-0472">Membrane</keyword>
<feature type="transmembrane region" description="Helical" evidence="1">
    <location>
        <begin position="12"/>
        <end position="29"/>
    </location>
</feature>
<keyword evidence="1" id="KW-1133">Transmembrane helix</keyword>
<dbReference type="Proteomes" id="UP001320715">
    <property type="component" value="Unassembled WGS sequence"/>
</dbReference>
<dbReference type="InterPro" id="IPR021309">
    <property type="entry name" value="YgaP-like_TM"/>
</dbReference>
<evidence type="ECO:0000313" key="3">
    <source>
        <dbReference type="EMBL" id="MCO6407076.1"/>
    </source>
</evidence>
<sequence length="68" mass="7410">MFKNNVGGLDRGVRIIAGLVLLALFFIYPDASWRYFALIGVIPLFTGLFGTCPLYSIIGLSTCPVKKA</sequence>
<proteinExistence type="predicted"/>
<feature type="transmembrane region" description="Helical" evidence="1">
    <location>
        <begin position="35"/>
        <end position="58"/>
    </location>
</feature>
<dbReference type="Pfam" id="PF11127">
    <property type="entry name" value="YgaP-like_TM"/>
    <property type="match status" value="1"/>
</dbReference>
<keyword evidence="4" id="KW-1185">Reference proteome</keyword>
<gene>
    <name evidence="3" type="ORF">GTW23_02720</name>
</gene>
<feature type="domain" description="Inner membrane protein YgaP-like transmembrane" evidence="2">
    <location>
        <begin position="3"/>
        <end position="65"/>
    </location>
</feature>
<evidence type="ECO:0000259" key="2">
    <source>
        <dbReference type="Pfam" id="PF11127"/>
    </source>
</evidence>
<organism evidence="3 4">
    <name type="scientific">Hoeflea alexandrii</name>
    <dbReference type="NCBI Taxonomy" id="288436"/>
    <lineage>
        <taxon>Bacteria</taxon>
        <taxon>Pseudomonadati</taxon>
        <taxon>Pseudomonadota</taxon>
        <taxon>Alphaproteobacteria</taxon>
        <taxon>Hyphomicrobiales</taxon>
        <taxon>Rhizobiaceae</taxon>
        <taxon>Hoeflea</taxon>
    </lineage>
</organism>
<keyword evidence="1" id="KW-0812">Transmembrane</keyword>
<accession>A0ABT1CNW4</accession>